<evidence type="ECO:0000313" key="2">
    <source>
        <dbReference type="EMBL" id="QNN56039.1"/>
    </source>
</evidence>
<dbReference type="EMBL" id="CP060714">
    <property type="protein sequence ID" value="QNN56039.1"/>
    <property type="molecule type" value="Genomic_DNA"/>
</dbReference>
<name>A0A7G9RKB4_9BURK</name>
<reference evidence="2 3" key="1">
    <citation type="submission" date="2020-08" db="EMBL/GenBank/DDBJ databases">
        <title>Genome sequence of Diaphorobacter ruginosibacter DSM 27467T.</title>
        <authorList>
            <person name="Hyun D.-W."/>
            <person name="Bae J.-W."/>
        </authorList>
    </citation>
    <scope>NUCLEOTIDE SEQUENCE [LARGE SCALE GENOMIC DNA]</scope>
    <source>
        <strain evidence="2 3">DSM 27467</strain>
    </source>
</reference>
<proteinExistence type="predicted"/>
<sequence length="106" mass="11041">MSTSGYVALLVSALVTLLLRVLPILLMSRMRLGATARSWLGFIPASIMAAMVAAELILKPEWSSSGLSISALAAAVATVCGLISRSLFVTVLAGVAAFMGLQFWLG</sequence>
<evidence type="ECO:0000256" key="1">
    <source>
        <dbReference type="SAM" id="Phobius"/>
    </source>
</evidence>
<dbReference type="Pfam" id="PF05437">
    <property type="entry name" value="AzlD"/>
    <property type="match status" value="1"/>
</dbReference>
<accession>A0A7G9RKB4</accession>
<feature type="transmembrane region" description="Helical" evidence="1">
    <location>
        <begin position="6"/>
        <end position="27"/>
    </location>
</feature>
<dbReference type="KEGG" id="drg:H9K76_15815"/>
<dbReference type="Proteomes" id="UP000515811">
    <property type="component" value="Chromosome"/>
</dbReference>
<dbReference type="RefSeq" id="WP_187596309.1">
    <property type="nucleotide sequence ID" value="NZ_CP060714.1"/>
</dbReference>
<organism evidence="2 3">
    <name type="scientific">Diaphorobacter ruginosibacter</name>
    <dbReference type="NCBI Taxonomy" id="1715720"/>
    <lineage>
        <taxon>Bacteria</taxon>
        <taxon>Pseudomonadati</taxon>
        <taxon>Pseudomonadota</taxon>
        <taxon>Betaproteobacteria</taxon>
        <taxon>Burkholderiales</taxon>
        <taxon>Comamonadaceae</taxon>
        <taxon>Diaphorobacter</taxon>
    </lineage>
</organism>
<keyword evidence="1" id="KW-0472">Membrane</keyword>
<dbReference type="AlphaFoldDB" id="A0A7G9RKB4"/>
<keyword evidence="1" id="KW-0812">Transmembrane</keyword>
<protein>
    <submittedName>
        <fullName evidence="2">AzlD domain-containing protein</fullName>
    </submittedName>
</protein>
<dbReference type="InterPro" id="IPR008407">
    <property type="entry name" value="Brnchd-chn_aa_trnsp_AzlD"/>
</dbReference>
<feature type="transmembrane region" description="Helical" evidence="1">
    <location>
        <begin position="64"/>
        <end position="82"/>
    </location>
</feature>
<evidence type="ECO:0000313" key="3">
    <source>
        <dbReference type="Proteomes" id="UP000515811"/>
    </source>
</evidence>
<keyword evidence="3" id="KW-1185">Reference proteome</keyword>
<feature type="transmembrane region" description="Helical" evidence="1">
    <location>
        <begin position="39"/>
        <end position="58"/>
    </location>
</feature>
<gene>
    <name evidence="2" type="ORF">H9K76_15815</name>
</gene>
<feature type="transmembrane region" description="Helical" evidence="1">
    <location>
        <begin position="87"/>
        <end position="105"/>
    </location>
</feature>
<keyword evidence="1" id="KW-1133">Transmembrane helix</keyword>